<sequence length="519" mass="59512">MLNVFLVYGDNGCENKEHIHINKIADSLVNLLGADEDNSRIKDLKAKLMKIDSYVVDNNEFAEVLMNETISTSLNSTNFYNALNESDHYRFLSEKEPKNLYLQLKEKMNRDDIMSILKKHNCIVKSARKMMRGVPFGQVDIEDGMVDSVVDKIIAERPSDKHKYKFEKEDNKYWDPQGELEDLEVFHRHDGRRIFKGERTTIRYYPFMVSVHVMGRFWCGGVIYWHDLVLTSAACLQLMHNNRFFRENPGVLRVRVGSNHSRIGGEMVEALEVYFHPSYNPRTLKNNIAIIRLRRHLYFNHHRIPKIIDISYNEHGFAPTSEVLVLGWGVTKMSQTMSYEPVFLNRKFLPIYPNVFCKEVYGDKFISTTMFCAGTFTTGEGACDHDAGGPAVMAGKLVGIISFGPSICGYPNAPTVFTLVGAYADWIETVNETMPGYYRGKKRTTTEDPFKFFPEYKTTKRMPDIPDLNFDRTTTTEKTTTTTITTTTTPSALRKKKKKLVMADDSDIVDDDGFSIDLK</sequence>
<keyword evidence="3" id="KW-0378">Hydrolase</keyword>
<proteinExistence type="inferred from homology"/>
<dbReference type="PANTHER" id="PTHR24276">
    <property type="entry name" value="POLYSERASE-RELATED"/>
    <property type="match status" value="1"/>
</dbReference>
<dbReference type="AlphaFoldDB" id="A0AAU9UJE1"/>
<dbReference type="InterPro" id="IPR050430">
    <property type="entry name" value="Peptidase_S1"/>
</dbReference>
<dbReference type="CDD" id="cd00190">
    <property type="entry name" value="Tryp_SPc"/>
    <property type="match status" value="1"/>
</dbReference>
<dbReference type="GO" id="GO:0004252">
    <property type="term" value="F:serine-type endopeptidase activity"/>
    <property type="evidence" value="ECO:0007669"/>
    <property type="project" value="InterPro"/>
</dbReference>
<evidence type="ECO:0000256" key="1">
    <source>
        <dbReference type="ARBA" id="ARBA00007664"/>
    </source>
</evidence>
<gene>
    <name evidence="7" type="ORF">EEDITHA_LOCUS13148</name>
</gene>
<dbReference type="PANTHER" id="PTHR24276:SF91">
    <property type="entry name" value="AT26814P-RELATED"/>
    <property type="match status" value="1"/>
</dbReference>
<evidence type="ECO:0000259" key="6">
    <source>
        <dbReference type="PROSITE" id="PS50240"/>
    </source>
</evidence>
<dbReference type="InterPro" id="IPR009003">
    <property type="entry name" value="Peptidase_S1_PA"/>
</dbReference>
<evidence type="ECO:0000256" key="3">
    <source>
        <dbReference type="ARBA" id="ARBA00022801"/>
    </source>
</evidence>
<comment type="caution">
    <text evidence="7">The sequence shown here is derived from an EMBL/GenBank/DDBJ whole genome shotgun (WGS) entry which is preliminary data.</text>
</comment>
<dbReference type="InterPro" id="IPR001314">
    <property type="entry name" value="Peptidase_S1A"/>
</dbReference>
<dbReference type="Proteomes" id="UP001153954">
    <property type="component" value="Unassembled WGS sequence"/>
</dbReference>
<feature type="domain" description="Peptidase S1" evidence="6">
    <location>
        <begin position="194"/>
        <end position="432"/>
    </location>
</feature>
<dbReference type="PRINTS" id="PR00722">
    <property type="entry name" value="CHYMOTRYPSIN"/>
</dbReference>
<keyword evidence="4" id="KW-0720">Serine protease</keyword>
<keyword evidence="8" id="KW-1185">Reference proteome</keyword>
<accession>A0AAU9UJE1</accession>
<dbReference type="EMBL" id="CAKOGL010000018">
    <property type="protein sequence ID" value="CAH2097987.1"/>
    <property type="molecule type" value="Genomic_DNA"/>
</dbReference>
<name>A0AAU9UJE1_EUPED</name>
<evidence type="ECO:0000256" key="4">
    <source>
        <dbReference type="ARBA" id="ARBA00022825"/>
    </source>
</evidence>
<dbReference type="InterPro" id="IPR001254">
    <property type="entry name" value="Trypsin_dom"/>
</dbReference>
<evidence type="ECO:0000256" key="2">
    <source>
        <dbReference type="ARBA" id="ARBA00022670"/>
    </source>
</evidence>
<comment type="similarity">
    <text evidence="1">Belongs to the peptidase S1 family.</text>
</comment>
<reference evidence="7" key="1">
    <citation type="submission" date="2022-03" db="EMBL/GenBank/DDBJ databases">
        <authorList>
            <person name="Tunstrom K."/>
        </authorList>
    </citation>
    <scope>NUCLEOTIDE SEQUENCE</scope>
</reference>
<evidence type="ECO:0000256" key="5">
    <source>
        <dbReference type="ARBA" id="ARBA00023157"/>
    </source>
</evidence>
<dbReference type="Gene3D" id="2.40.10.10">
    <property type="entry name" value="Trypsin-like serine proteases"/>
    <property type="match status" value="1"/>
</dbReference>
<dbReference type="PROSITE" id="PS50240">
    <property type="entry name" value="TRYPSIN_DOM"/>
    <property type="match status" value="1"/>
</dbReference>
<protein>
    <recommendedName>
        <fullName evidence="6">Peptidase S1 domain-containing protein</fullName>
    </recommendedName>
</protein>
<dbReference type="GO" id="GO:0006508">
    <property type="term" value="P:proteolysis"/>
    <property type="evidence" value="ECO:0007669"/>
    <property type="project" value="UniProtKB-KW"/>
</dbReference>
<dbReference type="Pfam" id="PF00089">
    <property type="entry name" value="Trypsin"/>
    <property type="match status" value="1"/>
</dbReference>
<keyword evidence="5" id="KW-1015">Disulfide bond</keyword>
<dbReference type="SUPFAM" id="SSF50494">
    <property type="entry name" value="Trypsin-like serine proteases"/>
    <property type="match status" value="1"/>
</dbReference>
<evidence type="ECO:0000313" key="7">
    <source>
        <dbReference type="EMBL" id="CAH2097987.1"/>
    </source>
</evidence>
<organism evidence="7 8">
    <name type="scientific">Euphydryas editha</name>
    <name type="common">Edith's checkerspot</name>
    <dbReference type="NCBI Taxonomy" id="104508"/>
    <lineage>
        <taxon>Eukaryota</taxon>
        <taxon>Metazoa</taxon>
        <taxon>Ecdysozoa</taxon>
        <taxon>Arthropoda</taxon>
        <taxon>Hexapoda</taxon>
        <taxon>Insecta</taxon>
        <taxon>Pterygota</taxon>
        <taxon>Neoptera</taxon>
        <taxon>Endopterygota</taxon>
        <taxon>Lepidoptera</taxon>
        <taxon>Glossata</taxon>
        <taxon>Ditrysia</taxon>
        <taxon>Papilionoidea</taxon>
        <taxon>Nymphalidae</taxon>
        <taxon>Nymphalinae</taxon>
        <taxon>Euphydryas</taxon>
    </lineage>
</organism>
<keyword evidence="2" id="KW-0645">Protease</keyword>
<evidence type="ECO:0000313" key="8">
    <source>
        <dbReference type="Proteomes" id="UP001153954"/>
    </source>
</evidence>
<dbReference type="InterPro" id="IPR043504">
    <property type="entry name" value="Peptidase_S1_PA_chymotrypsin"/>
</dbReference>
<dbReference type="SMART" id="SM00020">
    <property type="entry name" value="Tryp_SPc"/>
    <property type="match status" value="1"/>
</dbReference>